<dbReference type="Gene3D" id="3.10.180.10">
    <property type="entry name" value="2,3-Dihydroxybiphenyl 1,2-Dioxygenase, domain 1"/>
    <property type="match status" value="1"/>
</dbReference>
<evidence type="ECO:0000313" key="3">
    <source>
        <dbReference type="Proteomes" id="UP000322530"/>
    </source>
</evidence>
<proteinExistence type="predicted"/>
<reference evidence="2 3" key="1">
    <citation type="submission" date="2019-01" db="EMBL/GenBank/DDBJ databases">
        <title>Draft genome sequence of Dictyobacter sp. Uno17.</title>
        <authorList>
            <person name="Wang C.M."/>
            <person name="Zheng Y."/>
            <person name="Sakai Y."/>
            <person name="Abe K."/>
            <person name="Yokota A."/>
            <person name="Yabe S."/>
        </authorList>
    </citation>
    <scope>NUCLEOTIDE SEQUENCE [LARGE SCALE GENOMIC DNA]</scope>
    <source>
        <strain evidence="2 3">Uno17</strain>
    </source>
</reference>
<dbReference type="InterPro" id="IPR004360">
    <property type="entry name" value="Glyas_Fos-R_dOase_dom"/>
</dbReference>
<dbReference type="AlphaFoldDB" id="A0A5A5TAB3"/>
<organism evidence="2 3">
    <name type="scientific">Dictyobacter arantiisoli</name>
    <dbReference type="NCBI Taxonomy" id="2014874"/>
    <lineage>
        <taxon>Bacteria</taxon>
        <taxon>Bacillati</taxon>
        <taxon>Chloroflexota</taxon>
        <taxon>Ktedonobacteria</taxon>
        <taxon>Ktedonobacterales</taxon>
        <taxon>Dictyobacteraceae</taxon>
        <taxon>Dictyobacter</taxon>
    </lineage>
</organism>
<keyword evidence="3" id="KW-1185">Reference proteome</keyword>
<dbReference type="PANTHER" id="PTHR39175:SF1">
    <property type="entry name" value="FAMILY PROTEIN, PUTATIVE (AFU_ORTHOLOGUE AFUA_3G15060)-RELATED"/>
    <property type="match status" value="1"/>
</dbReference>
<dbReference type="OrthoDB" id="9813630at2"/>
<protein>
    <submittedName>
        <fullName evidence="2">Glyoxalase</fullName>
    </submittedName>
</protein>
<evidence type="ECO:0000259" key="1">
    <source>
        <dbReference type="PROSITE" id="PS51819"/>
    </source>
</evidence>
<dbReference type="PANTHER" id="PTHR39175">
    <property type="entry name" value="FAMILY PROTEIN, PUTATIVE (AFU_ORTHOLOGUE AFUA_3G15060)-RELATED"/>
    <property type="match status" value="1"/>
</dbReference>
<dbReference type="RefSeq" id="WP_149400923.1">
    <property type="nucleotide sequence ID" value="NZ_BIXY01000016.1"/>
</dbReference>
<comment type="caution">
    <text evidence="2">The sequence shown here is derived from an EMBL/GenBank/DDBJ whole genome shotgun (WGS) entry which is preliminary data.</text>
</comment>
<accession>A0A5A5TAB3</accession>
<dbReference type="SUPFAM" id="SSF54593">
    <property type="entry name" value="Glyoxalase/Bleomycin resistance protein/Dihydroxybiphenyl dioxygenase"/>
    <property type="match status" value="1"/>
</dbReference>
<dbReference type="Pfam" id="PF00903">
    <property type="entry name" value="Glyoxalase"/>
    <property type="match status" value="1"/>
</dbReference>
<feature type="domain" description="VOC" evidence="1">
    <location>
        <begin position="14"/>
        <end position="131"/>
    </location>
</feature>
<dbReference type="EMBL" id="BIXY01000016">
    <property type="protein sequence ID" value="GCF07919.1"/>
    <property type="molecule type" value="Genomic_DNA"/>
</dbReference>
<dbReference type="PROSITE" id="PS51819">
    <property type="entry name" value="VOC"/>
    <property type="match status" value="1"/>
</dbReference>
<dbReference type="Proteomes" id="UP000322530">
    <property type="component" value="Unassembled WGS sequence"/>
</dbReference>
<sequence>MQSRYAQKGFIHPRLQHISLSIAPGSQAQIRAFYGKLLGLQEKPVPASLADKGLVWFAAGIGEMELHFVPDTLLQRPEESRHFCLEVNDLASYKKAVEEAGYTTFEGSPIPNRPRFFCLDPAGNRLEFTTILNDYNNA</sequence>
<dbReference type="InterPro" id="IPR037523">
    <property type="entry name" value="VOC_core"/>
</dbReference>
<name>A0A5A5TAB3_9CHLR</name>
<dbReference type="InterPro" id="IPR029068">
    <property type="entry name" value="Glyas_Bleomycin-R_OHBP_Dase"/>
</dbReference>
<gene>
    <name evidence="2" type="ORF">KDI_14830</name>
</gene>
<evidence type="ECO:0000313" key="2">
    <source>
        <dbReference type="EMBL" id="GCF07919.1"/>
    </source>
</evidence>